<name>A0A1J5PPD2_9ZZZZ</name>
<dbReference type="Gene3D" id="3.20.20.70">
    <property type="entry name" value="Aldolase class I"/>
    <property type="match status" value="1"/>
</dbReference>
<feature type="domain" description="Glycoside-hydrolase family GH114 TIM-barrel" evidence="1">
    <location>
        <begin position="1"/>
        <end position="137"/>
    </location>
</feature>
<accession>A0A1J5PPD2</accession>
<dbReference type="InterPro" id="IPR004352">
    <property type="entry name" value="GH114_TIM-barrel"/>
</dbReference>
<evidence type="ECO:0000259" key="1">
    <source>
        <dbReference type="Pfam" id="PF03537"/>
    </source>
</evidence>
<sequence>MIGRLNLAVHKGCDGVDADNVDGYTNSTGFPLTGNDQLAYNRFLSAQAHSRKLAIGLKNDIDQLDYLAVSFDFAVNEQCHEFNECAGYRAFTSLNKPVLNIEYQKRYVDNTNYAFNALCAKARSENLRTLVLPLLLDGSFRMSCD</sequence>
<gene>
    <name evidence="2" type="ORF">GALL_457180</name>
</gene>
<dbReference type="Pfam" id="PF03537">
    <property type="entry name" value="Glyco_hydro_114"/>
    <property type="match status" value="1"/>
</dbReference>
<evidence type="ECO:0000313" key="2">
    <source>
        <dbReference type="EMBL" id="OIQ72656.1"/>
    </source>
</evidence>
<organism evidence="2">
    <name type="scientific">mine drainage metagenome</name>
    <dbReference type="NCBI Taxonomy" id="410659"/>
    <lineage>
        <taxon>unclassified sequences</taxon>
        <taxon>metagenomes</taxon>
        <taxon>ecological metagenomes</taxon>
    </lineage>
</organism>
<dbReference type="PANTHER" id="PTHR35273:SF2">
    <property type="entry name" value="ALPHA-GALACTOSIDASE"/>
    <property type="match status" value="1"/>
</dbReference>
<dbReference type="EMBL" id="MLJW01003180">
    <property type="protein sequence ID" value="OIQ72656.1"/>
    <property type="molecule type" value="Genomic_DNA"/>
</dbReference>
<proteinExistence type="predicted"/>
<protein>
    <recommendedName>
        <fullName evidence="1">Glycoside-hydrolase family GH114 TIM-barrel domain-containing protein</fullName>
    </recommendedName>
</protein>
<dbReference type="PANTHER" id="PTHR35273">
    <property type="entry name" value="ALPHA-1,4 POLYGALACTOSAMINIDASE, PUTATIVE (AFU_ORTHOLOGUE AFUA_3G07890)-RELATED"/>
    <property type="match status" value="1"/>
</dbReference>
<dbReference type="AlphaFoldDB" id="A0A1J5PPD2"/>
<dbReference type="InterPro" id="IPR013785">
    <property type="entry name" value="Aldolase_TIM"/>
</dbReference>
<comment type="caution">
    <text evidence="2">The sequence shown here is derived from an EMBL/GenBank/DDBJ whole genome shotgun (WGS) entry which is preliminary data.</text>
</comment>
<dbReference type="SUPFAM" id="SSF51445">
    <property type="entry name" value="(Trans)glycosidases"/>
    <property type="match status" value="1"/>
</dbReference>
<reference evidence="2" key="1">
    <citation type="submission" date="2016-10" db="EMBL/GenBank/DDBJ databases">
        <title>Sequence of Gallionella enrichment culture.</title>
        <authorList>
            <person name="Poehlein A."/>
            <person name="Muehling M."/>
            <person name="Daniel R."/>
        </authorList>
    </citation>
    <scope>NUCLEOTIDE SEQUENCE</scope>
</reference>
<dbReference type="InterPro" id="IPR017853">
    <property type="entry name" value="GH"/>
</dbReference>